<dbReference type="InterPro" id="IPR005901">
    <property type="entry name" value="GLPGLI"/>
</dbReference>
<protein>
    <submittedName>
        <fullName evidence="2">GLPGLI family protein</fullName>
    </submittedName>
</protein>
<evidence type="ECO:0000313" key="3">
    <source>
        <dbReference type="Proteomes" id="UP000295714"/>
    </source>
</evidence>
<feature type="signal peptide" evidence="1">
    <location>
        <begin position="1"/>
        <end position="21"/>
    </location>
</feature>
<gene>
    <name evidence="2" type="ORF">DFQ05_1251</name>
</gene>
<dbReference type="Proteomes" id="UP000295714">
    <property type="component" value="Unassembled WGS sequence"/>
</dbReference>
<sequence length="285" mass="31981">MKTVIRVVVLSLALVFSSASAQDFKGVATYKTQRAVDIKIDSSSNPNMTSDLQKQMSEMLKKQFQKTYTLTFDKESSIYKEDESLAPPQVGGNGMQVMTIGIGGGSDILYKNTKTNTYSEKKDTMGKIFLVKDDLESIDWQLGSETKYIGNYQCFKATFTKMVPKPVDLKTFGKSQEEDKEPELEERTVTAWYTPQIPVNNGPAKYQGLPGLILEVHDGKLNIVCSKIVINPEDAIDIKEPTKGKKVNQAEYEKIMDAKQKEMLERFKPQRGNRDGESIHIRIGG</sequence>
<keyword evidence="3" id="KW-1185">Reference proteome</keyword>
<dbReference type="Pfam" id="PF09697">
    <property type="entry name" value="Porph_ging"/>
    <property type="match status" value="1"/>
</dbReference>
<dbReference type="EMBL" id="SMGI01000002">
    <property type="protein sequence ID" value="TCK67475.1"/>
    <property type="molecule type" value="Genomic_DNA"/>
</dbReference>
<evidence type="ECO:0000313" key="2">
    <source>
        <dbReference type="EMBL" id="TCK67475.1"/>
    </source>
</evidence>
<dbReference type="OrthoDB" id="1068986at2"/>
<proteinExistence type="predicted"/>
<dbReference type="RefSeq" id="WP_132704532.1">
    <property type="nucleotide sequence ID" value="NZ_SMGI01000002.1"/>
</dbReference>
<dbReference type="AlphaFoldDB" id="A0A4R1KQY5"/>
<keyword evidence="1" id="KW-0732">Signal</keyword>
<organism evidence="2 3">
    <name type="scientific">Winogradskyella wandonensis</name>
    <dbReference type="NCBI Taxonomy" id="1442586"/>
    <lineage>
        <taxon>Bacteria</taxon>
        <taxon>Pseudomonadati</taxon>
        <taxon>Bacteroidota</taxon>
        <taxon>Flavobacteriia</taxon>
        <taxon>Flavobacteriales</taxon>
        <taxon>Flavobacteriaceae</taxon>
        <taxon>Winogradskyella</taxon>
    </lineage>
</organism>
<comment type="caution">
    <text evidence="2">The sequence shown here is derived from an EMBL/GenBank/DDBJ whole genome shotgun (WGS) entry which is preliminary data.</text>
</comment>
<dbReference type="NCBIfam" id="TIGR01200">
    <property type="entry name" value="GLPGLI"/>
    <property type="match status" value="1"/>
</dbReference>
<name>A0A4R1KQY5_9FLAO</name>
<evidence type="ECO:0000256" key="1">
    <source>
        <dbReference type="SAM" id="SignalP"/>
    </source>
</evidence>
<accession>A0A4R1KQY5</accession>
<feature type="chain" id="PRO_5020463193" evidence="1">
    <location>
        <begin position="22"/>
        <end position="285"/>
    </location>
</feature>
<reference evidence="2 3" key="1">
    <citation type="journal article" date="2015" name="Stand. Genomic Sci.">
        <title>Genomic Encyclopedia of Bacterial and Archaeal Type Strains, Phase III: the genomes of soil and plant-associated and newly described type strains.</title>
        <authorList>
            <person name="Whitman W.B."/>
            <person name="Woyke T."/>
            <person name="Klenk H.P."/>
            <person name="Zhou Y."/>
            <person name="Lilburn T.G."/>
            <person name="Beck B.J."/>
            <person name="De Vos P."/>
            <person name="Vandamme P."/>
            <person name="Eisen J.A."/>
            <person name="Garrity G."/>
            <person name="Hugenholtz P."/>
            <person name="Kyrpides N.C."/>
        </authorList>
    </citation>
    <scope>NUCLEOTIDE SEQUENCE [LARGE SCALE GENOMIC DNA]</scope>
    <source>
        <strain evidence="2 3">CECT 8445</strain>
    </source>
</reference>